<keyword evidence="1 2" id="KW-0482">Metalloprotease</keyword>
<dbReference type="CDD" id="cd04280">
    <property type="entry name" value="ZnMc_astacin_like"/>
    <property type="match status" value="1"/>
</dbReference>
<dbReference type="SUPFAM" id="SSF55486">
    <property type="entry name" value="Metalloproteases ('zincins'), catalytic domain"/>
    <property type="match status" value="1"/>
</dbReference>
<dbReference type="InterPro" id="IPR001506">
    <property type="entry name" value="Peptidase_M12A"/>
</dbReference>
<dbReference type="GO" id="GO:0004222">
    <property type="term" value="F:metalloendopeptidase activity"/>
    <property type="evidence" value="ECO:0007669"/>
    <property type="project" value="UniProtKB-UniRule"/>
</dbReference>
<dbReference type="Pfam" id="PF01400">
    <property type="entry name" value="Astacin"/>
    <property type="match status" value="1"/>
</dbReference>
<feature type="signal peptide" evidence="2">
    <location>
        <begin position="1"/>
        <end position="20"/>
    </location>
</feature>
<feature type="binding site" evidence="1">
    <location>
        <position position="252"/>
    </location>
    <ligand>
        <name>Zn(2+)</name>
        <dbReference type="ChEBI" id="CHEBI:29105"/>
        <note>catalytic</note>
    </ligand>
</feature>
<feature type="region of interest" description="Disordered" evidence="3">
    <location>
        <begin position="375"/>
        <end position="394"/>
    </location>
</feature>
<keyword evidence="1 2" id="KW-0645">Protease</keyword>
<dbReference type="PROSITE" id="PS51864">
    <property type="entry name" value="ASTACIN"/>
    <property type="match status" value="1"/>
</dbReference>
<feature type="domain" description="Peptidase M12A" evidence="4">
    <location>
        <begin position="141"/>
        <end position="345"/>
    </location>
</feature>
<keyword evidence="1" id="KW-1015">Disulfide bond</keyword>
<dbReference type="SMART" id="SM00235">
    <property type="entry name" value="ZnMc"/>
    <property type="match status" value="1"/>
</dbReference>
<dbReference type="EC" id="3.4.24.-" evidence="2"/>
<keyword evidence="2" id="KW-0732">Signal</keyword>
<dbReference type="InterPro" id="IPR006026">
    <property type="entry name" value="Peptidase_Metallo"/>
</dbReference>
<dbReference type="Proteomes" id="UP001107558">
    <property type="component" value="Chromosome 1"/>
</dbReference>
<dbReference type="InterPro" id="IPR034035">
    <property type="entry name" value="Astacin-like_dom"/>
</dbReference>
<feature type="binding site" evidence="1">
    <location>
        <position position="242"/>
    </location>
    <ligand>
        <name>Zn(2+)</name>
        <dbReference type="ChEBI" id="CHEBI:29105"/>
        <note>catalytic</note>
    </ligand>
</feature>
<evidence type="ECO:0000313" key="5">
    <source>
        <dbReference type="EMBL" id="KAG5685082.1"/>
    </source>
</evidence>
<comment type="caution">
    <text evidence="5">The sequence shown here is derived from an EMBL/GenBank/DDBJ whole genome shotgun (WGS) entry which is preliminary data.</text>
</comment>
<evidence type="ECO:0000256" key="3">
    <source>
        <dbReference type="SAM" id="MobiDB-lite"/>
    </source>
</evidence>
<evidence type="ECO:0000256" key="1">
    <source>
        <dbReference type="PROSITE-ProRule" id="PRU01211"/>
    </source>
</evidence>
<keyword evidence="1 2" id="KW-0479">Metal-binding</keyword>
<proteinExistence type="predicted"/>
<evidence type="ECO:0000259" key="4">
    <source>
        <dbReference type="PROSITE" id="PS51864"/>
    </source>
</evidence>
<dbReference type="PANTHER" id="PTHR10127">
    <property type="entry name" value="DISCOIDIN, CUB, EGF, LAMININ , AND ZINC METALLOPROTEASE DOMAIN CONTAINING"/>
    <property type="match status" value="1"/>
</dbReference>
<protein>
    <recommendedName>
        <fullName evidence="2">Metalloendopeptidase</fullName>
        <ecNumber evidence="2">3.4.24.-</ecNumber>
    </recommendedName>
</protein>
<feature type="binding site" evidence="1">
    <location>
        <position position="246"/>
    </location>
    <ligand>
        <name>Zn(2+)</name>
        <dbReference type="ChEBI" id="CHEBI:29105"/>
        <note>catalytic</note>
    </ligand>
</feature>
<evidence type="ECO:0000256" key="2">
    <source>
        <dbReference type="RuleBase" id="RU361183"/>
    </source>
</evidence>
<dbReference type="AlphaFoldDB" id="A0A9J6CRV5"/>
<keyword evidence="1 2" id="KW-0862">Zinc</keyword>
<dbReference type="EMBL" id="JADBJN010000001">
    <property type="protein sequence ID" value="KAG5685082.1"/>
    <property type="molecule type" value="Genomic_DNA"/>
</dbReference>
<sequence length="514" mass="59139">MMRKLKLLLILVVLFHHCFSYNYNRDSNIDISDESINLSQEDNDNSLNLDEVENDDDSINLNEQNDNDSINISEELFDDDRSLNDNNGNEEDEKLINEDESSNERHFFKNAQLDSSQYEDFFDIEMPVSGSSDEFHDLGGTGLRNEAEKWPQVGNRIVVPFEINKASKYTKEQQRNIITAMKEIQSKTCIKFIKRGLERNYIEFKSDRNKGCSSKLGMKEGGQVINLNKSKSCANVPGIIMHEILHSLGFYHMHSHSQRDQYINIIWDNIDPSRNPDYRAADTSLTSSYNTKYDFYSVMHYAPIINGKRVIKPKQKYMYYDKYMGQRKALSEGDIERINNMYRCSKVLMQENRIPNTPPKIENPQNITIRVNTGRTTKKQRTTTPSYGAETESQEITTERWRNVNELNSRFNNVNQVYPHIPLNYPNLTPLTRQFSNTQINRSPVYVESTSCVNGRCVTKNSVQNGQIGFQPINTLNDFHSINQPIGSFTSTGNGNGYSYKQSWSSTSYSSGSG</sequence>
<dbReference type="GO" id="GO:0006508">
    <property type="term" value="P:proteolysis"/>
    <property type="evidence" value="ECO:0007669"/>
    <property type="project" value="UniProtKB-KW"/>
</dbReference>
<dbReference type="OrthoDB" id="7784696at2759"/>
<feature type="region of interest" description="Disordered" evidence="3">
    <location>
        <begin position="76"/>
        <end position="101"/>
    </location>
</feature>
<comment type="cofactor">
    <cofactor evidence="1 2">
        <name>Zn(2+)</name>
        <dbReference type="ChEBI" id="CHEBI:29105"/>
    </cofactor>
    <text evidence="1 2">Binds 1 zinc ion per subunit.</text>
</comment>
<organism evidence="5 6">
    <name type="scientific">Polypedilum vanderplanki</name>
    <name type="common">Sleeping chironomid midge</name>
    <dbReference type="NCBI Taxonomy" id="319348"/>
    <lineage>
        <taxon>Eukaryota</taxon>
        <taxon>Metazoa</taxon>
        <taxon>Ecdysozoa</taxon>
        <taxon>Arthropoda</taxon>
        <taxon>Hexapoda</taxon>
        <taxon>Insecta</taxon>
        <taxon>Pterygota</taxon>
        <taxon>Neoptera</taxon>
        <taxon>Endopterygota</taxon>
        <taxon>Diptera</taxon>
        <taxon>Nematocera</taxon>
        <taxon>Chironomoidea</taxon>
        <taxon>Chironomidae</taxon>
        <taxon>Chironominae</taxon>
        <taxon>Polypedilum</taxon>
        <taxon>Polypedilum</taxon>
    </lineage>
</organism>
<feature type="chain" id="PRO_5039961480" description="Metalloendopeptidase" evidence="2">
    <location>
        <begin position="21"/>
        <end position="514"/>
    </location>
</feature>
<evidence type="ECO:0000313" key="6">
    <source>
        <dbReference type="Proteomes" id="UP001107558"/>
    </source>
</evidence>
<dbReference type="InterPro" id="IPR024079">
    <property type="entry name" value="MetalloPept_cat_dom_sf"/>
</dbReference>
<accession>A0A9J6CRV5</accession>
<dbReference type="PANTHER" id="PTHR10127:SF850">
    <property type="entry name" value="METALLOENDOPEPTIDASE"/>
    <property type="match status" value="1"/>
</dbReference>
<feature type="active site" evidence="1">
    <location>
        <position position="243"/>
    </location>
</feature>
<keyword evidence="1 2" id="KW-0378">Hydrolase</keyword>
<dbReference type="GO" id="GO:0008270">
    <property type="term" value="F:zinc ion binding"/>
    <property type="evidence" value="ECO:0007669"/>
    <property type="project" value="UniProtKB-UniRule"/>
</dbReference>
<dbReference type="Gene3D" id="3.40.390.10">
    <property type="entry name" value="Collagenase (Catalytic Domain)"/>
    <property type="match status" value="1"/>
</dbReference>
<comment type="caution">
    <text evidence="1">Lacks conserved residue(s) required for the propagation of feature annotation.</text>
</comment>
<name>A0A9J6CRV5_POLVA</name>
<feature type="disulfide bond" evidence="1">
    <location>
        <begin position="189"/>
        <end position="344"/>
    </location>
</feature>
<gene>
    <name evidence="5" type="ORF">PVAND_014283</name>
</gene>
<reference evidence="5" key="1">
    <citation type="submission" date="2021-03" db="EMBL/GenBank/DDBJ databases">
        <title>Chromosome level genome of the anhydrobiotic midge Polypedilum vanderplanki.</title>
        <authorList>
            <person name="Yoshida Y."/>
            <person name="Kikawada T."/>
            <person name="Gusev O."/>
        </authorList>
    </citation>
    <scope>NUCLEOTIDE SEQUENCE</scope>
    <source>
        <strain evidence="5">NIAS01</strain>
        <tissue evidence="5">Whole body or cell culture</tissue>
    </source>
</reference>
<dbReference type="PRINTS" id="PR00480">
    <property type="entry name" value="ASTACIN"/>
</dbReference>
<keyword evidence="6" id="KW-1185">Reference proteome</keyword>